<proteinExistence type="predicted"/>
<feature type="region of interest" description="Disordered" evidence="1">
    <location>
        <begin position="23"/>
        <end position="43"/>
    </location>
</feature>
<sequence length="409" mass="44961">MRILTAIRSYDARMLEALAVPQRSGRRSKGRSAEAVGSAGEGGGSGGVGAFTLPVRFQGRVDEDALALFVSTQVFRSESAYWREGMEHCKKWFDETGSLEVPYNQMVGELGNFALGRWVSDRRYERVCGDMPGYRVLLLDMVGMIWSVSDAKFETGLAWARQWAAEHGGGLAVPARASIQGYPIGTWLAGLRAQASVPDGEKGVLEPERRAVLEAIDPWWCPAWPVTWQRAYTAARMWWLESDGRVDWPALPAGTVFEGEQLGRWIVAQRAGWSSLAEEQQELLATLGIEQDPELAAAAAAARAAKAGPRISQADRFAQHLEALQRFAVREGHARVPRQHKELLEVPSGAEDGAVETVLLSLGSWLNNQKSRRAGLTFEQLRLLGRAGVDWAAELAPLRRESEEAAVQV</sequence>
<name>A0A9W6PKS4_9ACTN</name>
<dbReference type="EMBL" id="BSRX01000031">
    <property type="protein sequence ID" value="GLW56815.1"/>
    <property type="molecule type" value="Genomic_DNA"/>
</dbReference>
<reference evidence="3" key="1">
    <citation type="submission" date="2023-02" db="EMBL/GenBank/DDBJ databases">
        <title>Kitasatospora phosalacinea NBRC 14362.</title>
        <authorList>
            <person name="Ichikawa N."/>
            <person name="Sato H."/>
            <person name="Tonouchi N."/>
        </authorList>
    </citation>
    <scope>NUCLEOTIDE SEQUENCE</scope>
    <source>
        <strain evidence="3">NBRC 14362</strain>
    </source>
</reference>
<dbReference type="RefSeq" id="WP_158715081.1">
    <property type="nucleotide sequence ID" value="NZ_BSRX01000031.1"/>
</dbReference>
<gene>
    <name evidence="3" type="ORF">Kpho01_48260</name>
</gene>
<protein>
    <recommendedName>
        <fullName evidence="2">Helicase-associated domain-containing protein</fullName>
    </recommendedName>
</protein>
<feature type="domain" description="Helicase-associated" evidence="2">
    <location>
        <begin position="79"/>
        <end position="144"/>
    </location>
</feature>
<comment type="caution">
    <text evidence="3">The sequence shown here is derived from an EMBL/GenBank/DDBJ whole genome shotgun (WGS) entry which is preliminary data.</text>
</comment>
<dbReference type="InterPro" id="IPR005114">
    <property type="entry name" value="Helicase_assoc"/>
</dbReference>
<evidence type="ECO:0000313" key="4">
    <source>
        <dbReference type="Proteomes" id="UP001165143"/>
    </source>
</evidence>
<evidence type="ECO:0000313" key="3">
    <source>
        <dbReference type="EMBL" id="GLW56815.1"/>
    </source>
</evidence>
<feature type="domain" description="Helicase-associated" evidence="2">
    <location>
        <begin position="150"/>
        <end position="217"/>
    </location>
</feature>
<dbReference type="PANTHER" id="PTHR33418">
    <property type="entry name" value="HELICASE-ASSOCIATED"/>
    <property type="match status" value="1"/>
</dbReference>
<dbReference type="OrthoDB" id="9776021at2"/>
<evidence type="ECO:0000259" key="2">
    <source>
        <dbReference type="Pfam" id="PF03457"/>
    </source>
</evidence>
<dbReference type="Pfam" id="PF03457">
    <property type="entry name" value="HA"/>
    <property type="match status" value="3"/>
</dbReference>
<organism evidence="3 4">
    <name type="scientific">Kitasatospora phosalacinea</name>
    <dbReference type="NCBI Taxonomy" id="2065"/>
    <lineage>
        <taxon>Bacteria</taxon>
        <taxon>Bacillati</taxon>
        <taxon>Actinomycetota</taxon>
        <taxon>Actinomycetes</taxon>
        <taxon>Kitasatosporales</taxon>
        <taxon>Streptomycetaceae</taxon>
        <taxon>Kitasatospora</taxon>
    </lineage>
</organism>
<feature type="domain" description="Helicase-associated" evidence="2">
    <location>
        <begin position="314"/>
        <end position="385"/>
    </location>
</feature>
<evidence type="ECO:0000256" key="1">
    <source>
        <dbReference type="SAM" id="MobiDB-lite"/>
    </source>
</evidence>
<dbReference type="PANTHER" id="PTHR33418:SF1">
    <property type="entry name" value="HELICASE-ASSOCIATED DOMAIN-CONTAINING PROTEIN"/>
    <property type="match status" value="1"/>
</dbReference>
<dbReference type="AlphaFoldDB" id="A0A9W6PKS4"/>
<accession>A0A9W6PKS4</accession>
<dbReference type="Proteomes" id="UP001165143">
    <property type="component" value="Unassembled WGS sequence"/>
</dbReference>